<gene>
    <name evidence="1" type="ORF">HORIV_72480</name>
</gene>
<dbReference type="Proteomes" id="UP000289555">
    <property type="component" value="Chromosome"/>
</dbReference>
<protein>
    <recommendedName>
        <fullName evidence="3">Restriction endonuclease</fullName>
    </recommendedName>
</protein>
<evidence type="ECO:0008006" key="3">
    <source>
        <dbReference type="Google" id="ProtNLM"/>
    </source>
</evidence>
<evidence type="ECO:0000313" key="2">
    <source>
        <dbReference type="Proteomes" id="UP000289555"/>
    </source>
</evidence>
<keyword evidence="2" id="KW-1185">Reference proteome</keyword>
<reference evidence="2" key="1">
    <citation type="journal article" date="2019" name="Microbiol. Resour. Announc.">
        <title>Complete Genome Sequence of Halomonas olivaria, a Moderately Halophilic Bacterium Isolated from Olive Processing Effluents, Obtained by Nanopore Sequencing.</title>
        <authorList>
            <person name="Nagata S."/>
            <person name="Ii K.M."/>
            <person name="Tsukimi T."/>
            <person name="Miura M.C."/>
            <person name="Galipon J."/>
            <person name="Arakawa K."/>
        </authorList>
    </citation>
    <scope>NUCLEOTIDE SEQUENCE [LARGE SCALE GENOMIC DNA]</scope>
    <source>
        <strain evidence="2">TYRC17</strain>
    </source>
</reference>
<name>A0ABN5XEB9_9GAMM</name>
<dbReference type="EMBL" id="AP019416">
    <property type="protein sequence ID" value="BBI54827.1"/>
    <property type="molecule type" value="Genomic_DNA"/>
</dbReference>
<accession>A0ABN5XEB9</accession>
<proteinExistence type="predicted"/>
<sequence length="710" mass="80277">MPLWVFVGASVVKDDGSKESAKNYNERASDIAQVLGFLAWFLGEKEQAKQALSAVYQGDAASAGLIDKQGNEIFSGSFPWLKEQQLTVDALYRDILTHSFHAAGGGTLNVDRITGDSGELLLKVGEAEKPFGLINVGDALGLAEHLESHDIKHLQVRKSELANPIFAEVTRDSSPVNLLIGSKKFVEGWNCWRVSSMGLMNTGKKEGSQIIQLFGRGVRLKGRDMSLMRSSRLDPILAPKYLYLLETLNVFGVGADFMATFRDFLEDEGLPGNDNPEVHTLKLNVMEDVGKSLKMLRPKVRQDTRQAYSFHRDGPLVSFGHPVLSGDFQNALGLTPDIVLKERRVEVDRYPRVDSIQASGVKEVMAKPGLAKQQSRYFDNDRLLFVDMAALARDLERYRRNRGYANVLIDAHRLPALLKSQIWYTLLVPDDQWKLRADNFQRYQSMALELLSLLLDRVFNYHRRAYLEPRMELVALEEASGNLPATSEYQLVVDGSESALIDDIKQMKMAIEQQQQAAYRSSKANGISALQLGVHLYHPLLHLGKDSRIRVEPVVLNDSEYRFVEDLRAWLERNQQLIAERGEQIYLLRNLVKQGIGFFEAGGFYPDFILWHVQQDKQRIVFVDPHGVRHTGSKDEKIEFAERIKDVQRRLKDERVELESFILAPSSTTSAWVNSYWGMTAEELRAKHVLFMSDSDYLDSLMQTVTAPAA</sequence>
<evidence type="ECO:0000313" key="1">
    <source>
        <dbReference type="EMBL" id="BBI54827.1"/>
    </source>
</evidence>
<organism evidence="1 2">
    <name type="scientific">Vreelandella olivaria</name>
    <dbReference type="NCBI Taxonomy" id="390919"/>
    <lineage>
        <taxon>Bacteria</taxon>
        <taxon>Pseudomonadati</taxon>
        <taxon>Pseudomonadota</taxon>
        <taxon>Gammaproteobacteria</taxon>
        <taxon>Oceanospirillales</taxon>
        <taxon>Halomonadaceae</taxon>
        <taxon>Vreelandella</taxon>
    </lineage>
</organism>